<evidence type="ECO:0000313" key="3">
    <source>
        <dbReference type="EMBL" id="CRY97544.1"/>
    </source>
</evidence>
<keyword evidence="2" id="KW-1133">Transmembrane helix</keyword>
<keyword evidence="1" id="KW-0175">Coiled coil</keyword>
<evidence type="ECO:0000256" key="1">
    <source>
        <dbReference type="SAM" id="Coils"/>
    </source>
</evidence>
<keyword evidence="2" id="KW-0812">Transmembrane</keyword>
<accession>A0A0H5Q817</accession>
<dbReference type="EMBL" id="LN854139">
    <property type="protein sequence ID" value="CRY97544.1"/>
    <property type="molecule type" value="Genomic_DNA"/>
</dbReference>
<sequence>MAHADDLQTHAQKMQEEARQTIKGIPGEVRAAVGAEVHTLMEKETKTAKTALQEAATALAQNADELERLKKWPLCTMLIAVFLFAGALLGISFFWLERGRALIAEQTAQLETLQTQIMEAEDSLAELKENGAGISVITSEGKTWITLPKGKRFGEFGQTTDGRKAVYVTK</sequence>
<evidence type="ECO:0000256" key="2">
    <source>
        <dbReference type="SAM" id="Phobius"/>
    </source>
</evidence>
<proteinExistence type="predicted"/>
<name>A0A0H5Q817_9ZZZZ</name>
<geneLocation type="plasmid" evidence="3">
    <name>pRGFK1630</name>
</geneLocation>
<feature type="transmembrane region" description="Helical" evidence="2">
    <location>
        <begin position="74"/>
        <end position="96"/>
    </location>
</feature>
<reference evidence="3" key="1">
    <citation type="submission" date="2015-06" db="EMBL/GenBank/DDBJ databases">
        <authorList>
            <person name="Joergensen T."/>
        </authorList>
    </citation>
    <scope>NUCLEOTIDE SEQUENCE</scope>
    <source>
        <plasmid evidence="3">pRGFK1630</plasmid>
    </source>
</reference>
<organism evidence="3">
    <name type="scientific">uncultured prokaryote</name>
    <dbReference type="NCBI Taxonomy" id="198431"/>
    <lineage>
        <taxon>unclassified sequences</taxon>
        <taxon>environmental samples</taxon>
    </lineage>
</organism>
<reference evidence="3" key="2">
    <citation type="submission" date="2015-07" db="EMBL/GenBank/DDBJ databases">
        <title>Plasmids, circular viruses and viroids from rat gut.</title>
        <authorList>
            <person name="Jorgensen T.J."/>
            <person name="Hansen M.A."/>
            <person name="Xu Z."/>
            <person name="Tabak M.A."/>
            <person name="Sorensen S.J."/>
            <person name="Hansen L.H."/>
        </authorList>
    </citation>
    <scope>NUCLEOTIDE SEQUENCE</scope>
    <source>
        <plasmid evidence="3">pRGFK1630</plasmid>
    </source>
</reference>
<keyword evidence="2" id="KW-0472">Membrane</keyword>
<keyword evidence="3" id="KW-0614">Plasmid</keyword>
<protein>
    <submittedName>
        <fullName evidence="3">Uncharacterized protein</fullName>
    </submittedName>
</protein>
<feature type="coiled-coil region" evidence="1">
    <location>
        <begin position="96"/>
        <end position="130"/>
    </location>
</feature>
<dbReference type="AlphaFoldDB" id="A0A0H5Q817"/>